<name>A0A4R6FMT7_9SPHN</name>
<feature type="transmembrane region" description="Helical" evidence="5">
    <location>
        <begin position="75"/>
        <end position="91"/>
    </location>
</feature>
<sequence>MGMTISLVTAGACALINLWLAFRIGQIRRAHSIFVGDGGDDRLVRRMRAQANFVEYAPFVLILIALIEYSSGTGIALWIAAGLFLIARILHPLGMDGWMPGRMIGTALTLLLLLGLGGYAIALPFLARNPIPDQGVAAPPPAV</sequence>
<keyword evidence="3 5" id="KW-1133">Transmembrane helix</keyword>
<evidence type="ECO:0000313" key="7">
    <source>
        <dbReference type="Proteomes" id="UP000295493"/>
    </source>
</evidence>
<reference evidence="6 7" key="1">
    <citation type="submission" date="2019-03" db="EMBL/GenBank/DDBJ databases">
        <title>Genomic Encyclopedia of Type Strains, Phase IV (KMG-IV): sequencing the most valuable type-strain genomes for metagenomic binning, comparative biology and taxonomic classification.</title>
        <authorList>
            <person name="Goeker M."/>
        </authorList>
    </citation>
    <scope>NUCLEOTIDE SEQUENCE [LARGE SCALE GENOMIC DNA]</scope>
    <source>
        <strain evidence="6 7">DSM 25059</strain>
    </source>
</reference>
<organism evidence="6 7">
    <name type="scientific">Stakelama pacifica</name>
    <dbReference type="NCBI Taxonomy" id="517720"/>
    <lineage>
        <taxon>Bacteria</taxon>
        <taxon>Pseudomonadati</taxon>
        <taxon>Pseudomonadota</taxon>
        <taxon>Alphaproteobacteria</taxon>
        <taxon>Sphingomonadales</taxon>
        <taxon>Sphingomonadaceae</taxon>
        <taxon>Stakelama</taxon>
    </lineage>
</organism>
<keyword evidence="7" id="KW-1185">Reference proteome</keyword>
<feature type="transmembrane region" description="Helical" evidence="5">
    <location>
        <begin position="6"/>
        <end position="22"/>
    </location>
</feature>
<evidence type="ECO:0000256" key="2">
    <source>
        <dbReference type="ARBA" id="ARBA00022692"/>
    </source>
</evidence>
<evidence type="ECO:0008006" key="8">
    <source>
        <dbReference type="Google" id="ProtNLM"/>
    </source>
</evidence>
<evidence type="ECO:0000313" key="6">
    <source>
        <dbReference type="EMBL" id="TDN82892.1"/>
    </source>
</evidence>
<proteinExistence type="predicted"/>
<dbReference type="InterPro" id="IPR023352">
    <property type="entry name" value="MAPEG-like_dom_sf"/>
</dbReference>
<dbReference type="PANTHER" id="PTHR35814">
    <property type="match status" value="1"/>
</dbReference>
<dbReference type="Pfam" id="PF01124">
    <property type="entry name" value="MAPEG"/>
    <property type="match status" value="1"/>
</dbReference>
<protein>
    <recommendedName>
        <fullName evidence="8">MAPEG family protein</fullName>
    </recommendedName>
</protein>
<dbReference type="Gene3D" id="1.20.120.550">
    <property type="entry name" value="Membrane associated eicosanoid/glutathione metabolism-like domain"/>
    <property type="match status" value="1"/>
</dbReference>
<comment type="caution">
    <text evidence="6">The sequence shown here is derived from an EMBL/GenBank/DDBJ whole genome shotgun (WGS) entry which is preliminary data.</text>
</comment>
<comment type="subcellular location">
    <subcellularLocation>
        <location evidence="1">Membrane</location>
    </subcellularLocation>
</comment>
<dbReference type="InterPro" id="IPR001129">
    <property type="entry name" value="Membr-assoc_MAPEG"/>
</dbReference>
<evidence type="ECO:0000256" key="4">
    <source>
        <dbReference type="ARBA" id="ARBA00023136"/>
    </source>
</evidence>
<gene>
    <name evidence="6" type="ORF">EV664_10589</name>
</gene>
<evidence type="ECO:0000256" key="3">
    <source>
        <dbReference type="ARBA" id="ARBA00022989"/>
    </source>
</evidence>
<feature type="transmembrane region" description="Helical" evidence="5">
    <location>
        <begin position="103"/>
        <end position="127"/>
    </location>
</feature>
<keyword evidence="4 5" id="KW-0472">Membrane</keyword>
<feature type="transmembrane region" description="Helical" evidence="5">
    <location>
        <begin position="53"/>
        <end position="69"/>
    </location>
</feature>
<keyword evidence="2 5" id="KW-0812">Transmembrane</keyword>
<evidence type="ECO:0000256" key="1">
    <source>
        <dbReference type="ARBA" id="ARBA00004370"/>
    </source>
</evidence>
<dbReference type="SUPFAM" id="SSF161084">
    <property type="entry name" value="MAPEG domain-like"/>
    <property type="match status" value="1"/>
</dbReference>
<accession>A0A4R6FMT7</accession>
<evidence type="ECO:0000256" key="5">
    <source>
        <dbReference type="SAM" id="Phobius"/>
    </source>
</evidence>
<dbReference type="GO" id="GO:0016020">
    <property type="term" value="C:membrane"/>
    <property type="evidence" value="ECO:0007669"/>
    <property type="project" value="UniProtKB-SubCell"/>
</dbReference>
<dbReference type="EMBL" id="SNWD01000005">
    <property type="protein sequence ID" value="TDN82892.1"/>
    <property type="molecule type" value="Genomic_DNA"/>
</dbReference>
<dbReference type="Proteomes" id="UP000295493">
    <property type="component" value="Unassembled WGS sequence"/>
</dbReference>
<dbReference type="AlphaFoldDB" id="A0A4R6FMT7"/>
<dbReference type="PANTHER" id="PTHR35814:SF1">
    <property type="entry name" value="GLUTATHIONE S-TRANSFERASE-RELATED"/>
    <property type="match status" value="1"/>
</dbReference>